<evidence type="ECO:0000313" key="1">
    <source>
        <dbReference type="EMBL" id="NKY99554.1"/>
    </source>
</evidence>
<accession>A0A7X6MEE8</accession>
<dbReference type="EMBL" id="JAAXPG010000016">
    <property type="protein sequence ID" value="NKY99554.1"/>
    <property type="molecule type" value="Genomic_DNA"/>
</dbReference>
<proteinExistence type="predicted"/>
<reference evidence="1 2" key="1">
    <citation type="submission" date="2020-04" db="EMBL/GenBank/DDBJ databases">
        <title>MicrobeNet Type strains.</title>
        <authorList>
            <person name="Nicholson A.C."/>
        </authorList>
    </citation>
    <scope>NUCLEOTIDE SEQUENCE [LARGE SCALE GENOMIC DNA]</scope>
    <source>
        <strain evidence="1 2">ATCC 23612</strain>
    </source>
</reference>
<dbReference type="RefSeq" id="WP_061081092.1">
    <property type="nucleotide sequence ID" value="NZ_JAAXPG010000016.1"/>
</dbReference>
<protein>
    <submittedName>
        <fullName evidence="1">Uncharacterized protein</fullName>
    </submittedName>
</protein>
<gene>
    <name evidence="1" type="ORF">HGB44_18055</name>
</gene>
<dbReference type="AlphaFoldDB" id="A0A7X6MEE8"/>
<dbReference type="Proteomes" id="UP000553209">
    <property type="component" value="Unassembled WGS sequence"/>
</dbReference>
<organism evidence="1 2">
    <name type="scientific">Nocardiopsis alborubida</name>
    <dbReference type="NCBI Taxonomy" id="146802"/>
    <lineage>
        <taxon>Bacteria</taxon>
        <taxon>Bacillati</taxon>
        <taxon>Actinomycetota</taxon>
        <taxon>Actinomycetes</taxon>
        <taxon>Streptosporangiales</taxon>
        <taxon>Nocardiopsidaceae</taxon>
        <taxon>Nocardiopsis</taxon>
    </lineage>
</organism>
<comment type="caution">
    <text evidence="1">The sequence shown here is derived from an EMBL/GenBank/DDBJ whole genome shotgun (WGS) entry which is preliminary data.</text>
</comment>
<sequence length="149" mass="14171">MGASSGAARALLLGLAAGSRSTLGGAPLWHSAGKGKRVLLALAALGEFSGDKIPGIPSRTATPSLTARVVSAGTGGALLARGAGASPVLAVVLAAAAAPVGTLAGVGWRQYWSATGRPAWIGGAVEDACALALACAACRGLSAGGSARA</sequence>
<evidence type="ECO:0000313" key="2">
    <source>
        <dbReference type="Proteomes" id="UP000553209"/>
    </source>
</evidence>
<name>A0A7X6MEE8_9ACTN</name>
<keyword evidence="2" id="KW-1185">Reference proteome</keyword>